<feature type="region of interest" description="Disordered" evidence="1">
    <location>
        <begin position="43"/>
        <end position="74"/>
    </location>
</feature>
<accession>A0A1A9A8X2</accession>
<feature type="transmembrane region" description="Helical" evidence="2">
    <location>
        <begin position="84"/>
        <end position="107"/>
    </location>
</feature>
<dbReference type="Proteomes" id="UP000078550">
    <property type="component" value="Unassembled WGS sequence"/>
</dbReference>
<keyword evidence="6" id="KW-1185">Reference proteome</keyword>
<sequence length="125" mass="14105">MASIPGRTDIFPSYFEINEQCSFQKFKETFPDVIYPCGDTFGSAAPQDIKSEETCTPSESAPRPEEESLTEKKAENTLNNYPSIGIFLSSAITHLVAILLFFILYRFTPLGSQLFNRLKKQNILL</sequence>
<proteinExistence type="predicted"/>
<evidence type="ECO:0000256" key="2">
    <source>
        <dbReference type="SAM" id="Phobius"/>
    </source>
</evidence>
<reference evidence="3" key="1">
    <citation type="submission" date="2016-05" db="EMBL/GenBank/DDBJ databases">
        <authorList>
            <person name="Lavstsen T."/>
            <person name="Jespersen J.S."/>
        </authorList>
    </citation>
    <scope>NUCLEOTIDE SEQUENCE [LARGE SCALE GENOMIC DNA]</scope>
</reference>
<feature type="compositionally biased region" description="Basic and acidic residues" evidence="1">
    <location>
        <begin position="62"/>
        <end position="74"/>
    </location>
</feature>
<evidence type="ECO:0000256" key="1">
    <source>
        <dbReference type="SAM" id="MobiDB-lite"/>
    </source>
</evidence>
<name>A0A1A9A8X2_PLAOA</name>
<dbReference type="EMBL" id="FLRE01000966">
    <property type="protein sequence ID" value="SBT55589.1"/>
    <property type="molecule type" value="Genomic_DNA"/>
</dbReference>
<evidence type="ECO:0000313" key="3">
    <source>
        <dbReference type="EMBL" id="SBT52558.1"/>
    </source>
</evidence>
<protein>
    <submittedName>
        <fullName evidence="3">Unspecified product</fullName>
    </submittedName>
</protein>
<evidence type="ECO:0000313" key="4">
    <source>
        <dbReference type="EMBL" id="SBT55589.1"/>
    </source>
</evidence>
<organism evidence="3 6">
    <name type="scientific">Plasmodium ovale wallikeri</name>
    <dbReference type="NCBI Taxonomy" id="864142"/>
    <lineage>
        <taxon>Eukaryota</taxon>
        <taxon>Sar</taxon>
        <taxon>Alveolata</taxon>
        <taxon>Apicomplexa</taxon>
        <taxon>Aconoidasida</taxon>
        <taxon>Haemosporida</taxon>
        <taxon>Plasmodiidae</taxon>
        <taxon>Plasmodium</taxon>
        <taxon>Plasmodium (Plasmodium)</taxon>
    </lineage>
</organism>
<gene>
    <name evidence="3" type="ORF">POVWA1_063730</name>
    <name evidence="4" type="ORF">POVWA2_068720</name>
</gene>
<evidence type="ECO:0000313" key="5">
    <source>
        <dbReference type="Proteomes" id="UP000078550"/>
    </source>
</evidence>
<keyword evidence="2" id="KW-1133">Transmembrane helix</keyword>
<dbReference type="EMBL" id="FLRD01000308">
    <property type="protein sequence ID" value="SBT52558.1"/>
    <property type="molecule type" value="Genomic_DNA"/>
</dbReference>
<dbReference type="AlphaFoldDB" id="A0A1A9A8X2"/>
<evidence type="ECO:0000313" key="6">
    <source>
        <dbReference type="Proteomes" id="UP000078555"/>
    </source>
</evidence>
<keyword evidence="2" id="KW-0812">Transmembrane</keyword>
<keyword evidence="2" id="KW-0472">Membrane</keyword>
<dbReference type="Proteomes" id="UP000078555">
    <property type="component" value="Unassembled WGS sequence"/>
</dbReference>
<reference evidence="5 6" key="2">
    <citation type="submission" date="2016-05" db="EMBL/GenBank/DDBJ databases">
        <authorList>
            <person name="Naeem Raeece"/>
        </authorList>
    </citation>
    <scope>NUCLEOTIDE SEQUENCE [LARGE SCALE GENOMIC DNA]</scope>
</reference>